<name>A0A3Q0RLZ7_AMPCI</name>
<dbReference type="InterPro" id="IPR029376">
    <property type="entry name" value="DUF4549"/>
</dbReference>
<accession>A0A3Q0RLZ7</accession>
<feature type="domain" description="DUF4549" evidence="1">
    <location>
        <begin position="30"/>
        <end position="120"/>
    </location>
</feature>
<dbReference type="AlphaFoldDB" id="A0A3Q0RLZ7"/>
<dbReference type="InterPro" id="IPR040401">
    <property type="entry name" value="CCDC162"/>
</dbReference>
<dbReference type="GeneTree" id="ENSGT00390000007445"/>
<dbReference type="Proteomes" id="UP000261340">
    <property type="component" value="Unplaced"/>
</dbReference>
<protein>
    <submittedName>
        <fullName evidence="2">Coiled-coil domain containing 162</fullName>
    </submittedName>
</protein>
<evidence type="ECO:0000313" key="2">
    <source>
        <dbReference type="Ensembl" id="ENSACIP00000011337.1"/>
    </source>
</evidence>
<dbReference type="PANTHER" id="PTHR33331:SF13">
    <property type="entry name" value="COILED-COIL DOMAIN CONTAINING 162"/>
    <property type="match status" value="1"/>
</dbReference>
<reference evidence="2" key="2">
    <citation type="submission" date="2025-09" db="UniProtKB">
        <authorList>
            <consortium name="Ensembl"/>
        </authorList>
    </citation>
    <scope>IDENTIFICATION</scope>
</reference>
<dbReference type="Pfam" id="PF15082">
    <property type="entry name" value="DUF4549"/>
    <property type="match status" value="1"/>
</dbReference>
<reference evidence="2" key="1">
    <citation type="submission" date="2025-08" db="UniProtKB">
        <authorList>
            <consortium name="Ensembl"/>
        </authorList>
    </citation>
    <scope>IDENTIFICATION</scope>
</reference>
<sequence>MSAVYRVASSVKVKQMEAELWNHLCALKESLLAPKEISCFRVEREHALRRGLQSQADVMQRELESCLSLEYTPDSLPLLLHQFFTDRSYHLAQIKYLLMLRWRRFCRHASVIEKLYPHYKV</sequence>
<dbReference type="OMA" id="MEAELWN"/>
<dbReference type="Ensembl" id="ENSACIT00000011658.1">
    <property type="protein sequence ID" value="ENSACIP00000011337.1"/>
    <property type="gene ID" value="ENSACIG00000008845.1"/>
</dbReference>
<organism evidence="2 3">
    <name type="scientific">Amphilophus citrinellus</name>
    <name type="common">Midas cichlid</name>
    <name type="synonym">Cichlasoma citrinellum</name>
    <dbReference type="NCBI Taxonomy" id="61819"/>
    <lineage>
        <taxon>Eukaryota</taxon>
        <taxon>Metazoa</taxon>
        <taxon>Chordata</taxon>
        <taxon>Craniata</taxon>
        <taxon>Vertebrata</taxon>
        <taxon>Euteleostomi</taxon>
        <taxon>Actinopterygii</taxon>
        <taxon>Neopterygii</taxon>
        <taxon>Teleostei</taxon>
        <taxon>Neoteleostei</taxon>
        <taxon>Acanthomorphata</taxon>
        <taxon>Ovalentaria</taxon>
        <taxon>Cichlomorphae</taxon>
        <taxon>Cichliformes</taxon>
        <taxon>Cichlidae</taxon>
        <taxon>New World cichlids</taxon>
        <taxon>Cichlasomatinae</taxon>
        <taxon>Heroini</taxon>
        <taxon>Amphilophus</taxon>
    </lineage>
</organism>
<dbReference type="PANTHER" id="PTHR33331">
    <property type="entry name" value="COILED-COIL DOMAIN-CONTAINING PROTEIN 162"/>
    <property type="match status" value="1"/>
</dbReference>
<keyword evidence="3" id="KW-1185">Reference proteome</keyword>
<proteinExistence type="predicted"/>
<evidence type="ECO:0000259" key="1">
    <source>
        <dbReference type="Pfam" id="PF15082"/>
    </source>
</evidence>
<evidence type="ECO:0000313" key="3">
    <source>
        <dbReference type="Proteomes" id="UP000261340"/>
    </source>
</evidence>